<dbReference type="EMBL" id="JAPFFF010000006">
    <property type="protein sequence ID" value="KAK8887092.1"/>
    <property type="molecule type" value="Genomic_DNA"/>
</dbReference>
<protein>
    <submittedName>
        <fullName evidence="1">Uncharacterized protein</fullName>
    </submittedName>
</protein>
<comment type="caution">
    <text evidence="1">The sequence shown here is derived from an EMBL/GenBank/DDBJ whole genome shotgun (WGS) entry which is preliminary data.</text>
</comment>
<gene>
    <name evidence="1" type="ORF">M9Y10_038128</name>
</gene>
<dbReference type="Proteomes" id="UP001470230">
    <property type="component" value="Unassembled WGS sequence"/>
</dbReference>
<sequence>MEKVMITVFWNPDQIALVDALPKGEKFNASYYTSNILEKLHHLGRGFPDTNGEKTKRACR</sequence>
<evidence type="ECO:0000313" key="1">
    <source>
        <dbReference type="EMBL" id="KAK8887092.1"/>
    </source>
</evidence>
<evidence type="ECO:0000313" key="2">
    <source>
        <dbReference type="Proteomes" id="UP001470230"/>
    </source>
</evidence>
<name>A0ABR2K7I3_9EUKA</name>
<reference evidence="1 2" key="1">
    <citation type="submission" date="2024-04" db="EMBL/GenBank/DDBJ databases">
        <title>Tritrichomonas musculus Genome.</title>
        <authorList>
            <person name="Alves-Ferreira E."/>
            <person name="Grigg M."/>
            <person name="Lorenzi H."/>
            <person name="Galac M."/>
        </authorList>
    </citation>
    <scope>NUCLEOTIDE SEQUENCE [LARGE SCALE GENOMIC DNA]</scope>
    <source>
        <strain evidence="1 2">EAF2021</strain>
    </source>
</reference>
<dbReference type="Pfam" id="PF01359">
    <property type="entry name" value="Transposase_1"/>
    <property type="match status" value="1"/>
</dbReference>
<proteinExistence type="predicted"/>
<dbReference type="InterPro" id="IPR001888">
    <property type="entry name" value="Transposase_1"/>
</dbReference>
<keyword evidence="2" id="KW-1185">Reference proteome</keyword>
<accession>A0ABR2K7I3</accession>
<organism evidence="1 2">
    <name type="scientific">Tritrichomonas musculus</name>
    <dbReference type="NCBI Taxonomy" id="1915356"/>
    <lineage>
        <taxon>Eukaryota</taxon>
        <taxon>Metamonada</taxon>
        <taxon>Parabasalia</taxon>
        <taxon>Tritrichomonadida</taxon>
        <taxon>Tritrichomonadidae</taxon>
        <taxon>Tritrichomonas</taxon>
    </lineage>
</organism>